<dbReference type="InterPro" id="IPR050398">
    <property type="entry name" value="HssS/ArlS-like"/>
</dbReference>
<dbReference type="InterPro" id="IPR036890">
    <property type="entry name" value="HATPase_C_sf"/>
</dbReference>
<dbReference type="CDD" id="cd06225">
    <property type="entry name" value="HAMP"/>
    <property type="match status" value="1"/>
</dbReference>
<dbReference type="InterPro" id="IPR003660">
    <property type="entry name" value="HAMP_dom"/>
</dbReference>
<organism evidence="17 18">
    <name type="scientific">Clostridium oryzae</name>
    <dbReference type="NCBI Taxonomy" id="1450648"/>
    <lineage>
        <taxon>Bacteria</taxon>
        <taxon>Bacillati</taxon>
        <taxon>Bacillota</taxon>
        <taxon>Clostridia</taxon>
        <taxon>Eubacteriales</taxon>
        <taxon>Clostridiaceae</taxon>
        <taxon>Clostridium</taxon>
    </lineage>
</organism>
<feature type="transmembrane region" description="Helical" evidence="14">
    <location>
        <begin position="15"/>
        <end position="37"/>
    </location>
</feature>
<dbReference type="Gene3D" id="3.30.565.10">
    <property type="entry name" value="Histidine kinase-like ATPase, C-terminal domain"/>
    <property type="match status" value="1"/>
</dbReference>
<dbReference type="SMART" id="SM00388">
    <property type="entry name" value="HisKA"/>
    <property type="match status" value="1"/>
</dbReference>
<evidence type="ECO:0000256" key="6">
    <source>
        <dbReference type="ARBA" id="ARBA00022679"/>
    </source>
</evidence>
<dbReference type="EMBL" id="MZGV01000078">
    <property type="protein sequence ID" value="OPJ57599.1"/>
    <property type="molecule type" value="Genomic_DNA"/>
</dbReference>
<dbReference type="Pfam" id="PF00512">
    <property type="entry name" value="HisKA"/>
    <property type="match status" value="1"/>
</dbReference>
<feature type="transmembrane region" description="Helical" evidence="14">
    <location>
        <begin position="179"/>
        <end position="200"/>
    </location>
</feature>
<sequence length="492" mass="56932">MNRKKTLGWFLIKNYIMFSFVLIVIVTVIYNLVFSFARSINNQILNKAIFAENIVRSDYKNIDINNLKDISGWIEILDRNNKVIYTKGKVLEKKSYYTRDELLQQSIFSKESIDDSIHVLGFYIGNATYDQKKRYVASYKSFVGDNGEKYVCIVKIPVEKIKFNYILYNATGDTFEIGVTYIIIILLSITIVFLACVYWYSRNIQKHITKPNKTLVECLKTITSGNYAKRLNLNAEYEYREIEDSFNFMAAELGEASKQRHKYEQERQQMLSSIVHDLKTPITSIRGYAKALLEGMVKEPKKHQEYLTTIYSKTEHMNKLAELLSTYAKMDSSSYKLKLEKVDFAEFVRKIIADCFDELEKKNINLEVHIPEQVIELSIDKVEMKRAIENLITNAAKHNPENTTVKICLYKNDKSYVALEIIDNGTAIPESLAQKMFEPFICGDESRTTKNGSGLGLSICKKIAEKHNGKIEYEYSVDGWKCFRIILKSTIQ</sequence>
<evidence type="ECO:0000313" key="17">
    <source>
        <dbReference type="EMBL" id="OPJ57599.1"/>
    </source>
</evidence>
<protein>
    <recommendedName>
        <fullName evidence="3">histidine kinase</fullName>
        <ecNumber evidence="3">2.7.13.3</ecNumber>
    </recommendedName>
</protein>
<dbReference type="EC" id="2.7.13.3" evidence="3"/>
<evidence type="ECO:0000256" key="12">
    <source>
        <dbReference type="ARBA" id="ARBA00023012"/>
    </source>
</evidence>
<keyword evidence="5" id="KW-0597">Phosphoprotein</keyword>
<dbReference type="InterPro" id="IPR003594">
    <property type="entry name" value="HATPase_dom"/>
</dbReference>
<evidence type="ECO:0000256" key="2">
    <source>
        <dbReference type="ARBA" id="ARBA00004651"/>
    </source>
</evidence>
<dbReference type="GO" id="GO:0005524">
    <property type="term" value="F:ATP binding"/>
    <property type="evidence" value="ECO:0007669"/>
    <property type="project" value="UniProtKB-KW"/>
</dbReference>
<proteinExistence type="predicted"/>
<evidence type="ECO:0000256" key="11">
    <source>
        <dbReference type="ARBA" id="ARBA00022989"/>
    </source>
</evidence>
<dbReference type="RefSeq" id="WP_079427861.1">
    <property type="nucleotide sequence ID" value="NZ_MZGV01000078.1"/>
</dbReference>
<accession>A0A1V4ICE6</accession>
<reference evidence="17 18" key="1">
    <citation type="submission" date="2017-03" db="EMBL/GenBank/DDBJ databases">
        <title>Genome sequence of Clostridium oryzae DSM 28571.</title>
        <authorList>
            <person name="Poehlein A."/>
            <person name="Daniel R."/>
        </authorList>
    </citation>
    <scope>NUCLEOTIDE SEQUENCE [LARGE SCALE GENOMIC DNA]</scope>
    <source>
        <strain evidence="17 18">DSM 28571</strain>
    </source>
</reference>
<feature type="domain" description="HAMP" evidence="16">
    <location>
        <begin position="206"/>
        <end position="258"/>
    </location>
</feature>
<dbReference type="InterPro" id="IPR036097">
    <property type="entry name" value="HisK_dim/P_sf"/>
</dbReference>
<dbReference type="SMART" id="SM00387">
    <property type="entry name" value="HATPase_c"/>
    <property type="match status" value="1"/>
</dbReference>
<comment type="caution">
    <text evidence="17">The sequence shown here is derived from an EMBL/GenBank/DDBJ whole genome shotgun (WGS) entry which is preliminary data.</text>
</comment>
<keyword evidence="4" id="KW-1003">Cell membrane</keyword>
<evidence type="ECO:0000256" key="8">
    <source>
        <dbReference type="ARBA" id="ARBA00022741"/>
    </source>
</evidence>
<keyword evidence="13 14" id="KW-0472">Membrane</keyword>
<evidence type="ECO:0000256" key="5">
    <source>
        <dbReference type="ARBA" id="ARBA00022553"/>
    </source>
</evidence>
<dbReference type="STRING" id="1450648.CLORY_40170"/>
<keyword evidence="7 14" id="KW-0812">Transmembrane</keyword>
<keyword evidence="6 17" id="KW-0808">Transferase</keyword>
<dbReference type="PANTHER" id="PTHR45528">
    <property type="entry name" value="SENSOR HISTIDINE KINASE CPXA"/>
    <property type="match status" value="1"/>
</dbReference>
<dbReference type="InterPro" id="IPR003661">
    <property type="entry name" value="HisK_dim/P_dom"/>
</dbReference>
<dbReference type="PROSITE" id="PS50885">
    <property type="entry name" value="HAMP"/>
    <property type="match status" value="1"/>
</dbReference>
<evidence type="ECO:0000256" key="10">
    <source>
        <dbReference type="ARBA" id="ARBA00022840"/>
    </source>
</evidence>
<dbReference type="OrthoDB" id="335833at2"/>
<dbReference type="Proteomes" id="UP000190080">
    <property type="component" value="Unassembled WGS sequence"/>
</dbReference>
<dbReference type="Gene3D" id="6.10.340.10">
    <property type="match status" value="1"/>
</dbReference>
<evidence type="ECO:0000256" key="4">
    <source>
        <dbReference type="ARBA" id="ARBA00022475"/>
    </source>
</evidence>
<dbReference type="InterPro" id="IPR005467">
    <property type="entry name" value="His_kinase_dom"/>
</dbReference>
<gene>
    <name evidence="17" type="primary">walK_4</name>
    <name evidence="17" type="ORF">CLORY_40170</name>
</gene>
<keyword evidence="9 17" id="KW-0418">Kinase</keyword>
<evidence type="ECO:0000259" key="15">
    <source>
        <dbReference type="PROSITE" id="PS50109"/>
    </source>
</evidence>
<dbReference type="SUPFAM" id="SSF55874">
    <property type="entry name" value="ATPase domain of HSP90 chaperone/DNA topoisomerase II/histidine kinase"/>
    <property type="match status" value="1"/>
</dbReference>
<dbReference type="PANTHER" id="PTHR45528:SF1">
    <property type="entry name" value="SENSOR HISTIDINE KINASE CPXA"/>
    <property type="match status" value="1"/>
</dbReference>
<keyword evidence="12" id="KW-0902">Two-component regulatory system</keyword>
<evidence type="ECO:0000313" key="18">
    <source>
        <dbReference type="Proteomes" id="UP000190080"/>
    </source>
</evidence>
<feature type="domain" description="Histidine kinase" evidence="15">
    <location>
        <begin position="273"/>
        <end position="491"/>
    </location>
</feature>
<dbReference type="Gene3D" id="1.10.287.130">
    <property type="match status" value="1"/>
</dbReference>
<dbReference type="CDD" id="cd00082">
    <property type="entry name" value="HisKA"/>
    <property type="match status" value="1"/>
</dbReference>
<keyword evidence="8" id="KW-0547">Nucleotide-binding</keyword>
<keyword evidence="18" id="KW-1185">Reference proteome</keyword>
<comment type="subcellular location">
    <subcellularLocation>
        <location evidence="2">Cell membrane</location>
        <topology evidence="2">Multi-pass membrane protein</topology>
    </subcellularLocation>
</comment>
<name>A0A1V4ICE6_9CLOT</name>
<comment type="catalytic activity">
    <reaction evidence="1">
        <text>ATP + protein L-histidine = ADP + protein N-phospho-L-histidine.</text>
        <dbReference type="EC" id="2.7.13.3"/>
    </reaction>
</comment>
<evidence type="ECO:0000256" key="14">
    <source>
        <dbReference type="SAM" id="Phobius"/>
    </source>
</evidence>
<evidence type="ECO:0000256" key="7">
    <source>
        <dbReference type="ARBA" id="ARBA00022692"/>
    </source>
</evidence>
<dbReference type="InterPro" id="IPR004358">
    <property type="entry name" value="Sig_transdc_His_kin-like_C"/>
</dbReference>
<evidence type="ECO:0000256" key="3">
    <source>
        <dbReference type="ARBA" id="ARBA00012438"/>
    </source>
</evidence>
<evidence type="ECO:0000256" key="1">
    <source>
        <dbReference type="ARBA" id="ARBA00000085"/>
    </source>
</evidence>
<evidence type="ECO:0000259" key="16">
    <source>
        <dbReference type="PROSITE" id="PS50885"/>
    </source>
</evidence>
<dbReference type="GO" id="GO:0000155">
    <property type="term" value="F:phosphorelay sensor kinase activity"/>
    <property type="evidence" value="ECO:0007669"/>
    <property type="project" value="InterPro"/>
</dbReference>
<dbReference type="Pfam" id="PF02518">
    <property type="entry name" value="HATPase_c"/>
    <property type="match status" value="1"/>
</dbReference>
<dbReference type="SUPFAM" id="SSF47384">
    <property type="entry name" value="Homodimeric domain of signal transducing histidine kinase"/>
    <property type="match status" value="1"/>
</dbReference>
<evidence type="ECO:0000256" key="13">
    <source>
        <dbReference type="ARBA" id="ARBA00023136"/>
    </source>
</evidence>
<dbReference type="PRINTS" id="PR00344">
    <property type="entry name" value="BCTRLSENSOR"/>
</dbReference>
<dbReference type="GO" id="GO:0005886">
    <property type="term" value="C:plasma membrane"/>
    <property type="evidence" value="ECO:0007669"/>
    <property type="project" value="UniProtKB-SubCell"/>
</dbReference>
<evidence type="ECO:0000256" key="9">
    <source>
        <dbReference type="ARBA" id="ARBA00022777"/>
    </source>
</evidence>
<dbReference type="AlphaFoldDB" id="A0A1V4ICE6"/>
<keyword evidence="10" id="KW-0067">ATP-binding</keyword>
<keyword evidence="11 14" id="KW-1133">Transmembrane helix</keyword>
<dbReference type="PROSITE" id="PS50109">
    <property type="entry name" value="HIS_KIN"/>
    <property type="match status" value="1"/>
</dbReference>